<reference evidence="7 8" key="1">
    <citation type="submission" date="2016-09" db="EMBL/GenBank/DDBJ databases">
        <title>Bacillus aquimaris SAMM genome sequence reveals colonization and biosurfactant production capacities.</title>
        <authorList>
            <person name="Waghmode S.R."/>
            <person name="Suryavanshi M.V."/>
        </authorList>
    </citation>
    <scope>NUCLEOTIDE SEQUENCE [LARGE SCALE GENOMIC DNA]</scope>
    <source>
        <strain evidence="7 8">SAMM</strain>
    </source>
</reference>
<keyword evidence="3" id="KW-0731">Sigma factor</keyword>
<keyword evidence="8" id="KW-1185">Reference proteome</keyword>
<dbReference type="PANTHER" id="PTHR43133">
    <property type="entry name" value="RNA POLYMERASE ECF-TYPE SIGMA FACTO"/>
    <property type="match status" value="1"/>
</dbReference>
<dbReference type="Gene3D" id="1.10.1740.10">
    <property type="match status" value="1"/>
</dbReference>
<dbReference type="InterPro" id="IPR039425">
    <property type="entry name" value="RNA_pol_sigma-70-like"/>
</dbReference>
<keyword evidence="5" id="KW-0804">Transcription</keyword>
<dbReference type="GO" id="GO:0016987">
    <property type="term" value="F:sigma factor activity"/>
    <property type="evidence" value="ECO:0007669"/>
    <property type="project" value="UniProtKB-KW"/>
</dbReference>
<dbReference type="SUPFAM" id="SSF88659">
    <property type="entry name" value="Sigma3 and sigma4 domains of RNA polymerase sigma factors"/>
    <property type="match status" value="1"/>
</dbReference>
<organism evidence="7 8">
    <name type="scientific">Rossellomorea aquimaris</name>
    <dbReference type="NCBI Taxonomy" id="189382"/>
    <lineage>
        <taxon>Bacteria</taxon>
        <taxon>Bacillati</taxon>
        <taxon>Bacillota</taxon>
        <taxon>Bacilli</taxon>
        <taxon>Bacillales</taxon>
        <taxon>Bacillaceae</taxon>
        <taxon>Rossellomorea</taxon>
    </lineage>
</organism>
<evidence type="ECO:0000256" key="3">
    <source>
        <dbReference type="ARBA" id="ARBA00023082"/>
    </source>
</evidence>
<feature type="domain" description="RNA polymerase sigma factor 70 region 4 type 2" evidence="6">
    <location>
        <begin position="102"/>
        <end position="153"/>
    </location>
</feature>
<proteinExistence type="inferred from homology"/>
<comment type="caution">
    <text evidence="7">The sequence shown here is derived from an EMBL/GenBank/DDBJ whole genome shotgun (WGS) entry which is preliminary data.</text>
</comment>
<evidence type="ECO:0000313" key="7">
    <source>
        <dbReference type="EMBL" id="OIU68757.1"/>
    </source>
</evidence>
<dbReference type="InterPro" id="IPR013249">
    <property type="entry name" value="RNA_pol_sigma70_r4_t2"/>
</dbReference>
<evidence type="ECO:0000313" key="8">
    <source>
        <dbReference type="Proteomes" id="UP000182062"/>
    </source>
</evidence>
<dbReference type="InterPro" id="IPR013324">
    <property type="entry name" value="RNA_pol_sigma_r3/r4-like"/>
</dbReference>
<keyword evidence="2" id="KW-0805">Transcription regulation</keyword>
<keyword evidence="4" id="KW-0238">DNA-binding</keyword>
<evidence type="ECO:0000256" key="2">
    <source>
        <dbReference type="ARBA" id="ARBA00023015"/>
    </source>
</evidence>
<evidence type="ECO:0000256" key="1">
    <source>
        <dbReference type="ARBA" id="ARBA00010641"/>
    </source>
</evidence>
<dbReference type="Gene3D" id="1.10.10.10">
    <property type="entry name" value="Winged helix-like DNA-binding domain superfamily/Winged helix DNA-binding domain"/>
    <property type="match status" value="1"/>
</dbReference>
<dbReference type="AlphaFoldDB" id="A0A1J6VU13"/>
<comment type="similarity">
    <text evidence="1">Belongs to the sigma-70 factor family. ECF subfamily.</text>
</comment>
<dbReference type="OrthoDB" id="2381154at2"/>
<dbReference type="Pfam" id="PF08281">
    <property type="entry name" value="Sigma70_r4_2"/>
    <property type="match status" value="1"/>
</dbReference>
<gene>
    <name evidence="7" type="ORF">BHE18_17745</name>
</gene>
<sequence>MIRGTLRKESESEGQELQELVDKLLHYCLFLTKNKWDGEDLCQESICRALKHYPDQEKWNPPLLKKMAYHAWIDKVRKLNREMLGEVPDLSGEENTESDRDVLDMLVKILTPKQLITLVLKEAFQYKIHEVADLLGMTVTSVKALLKRTRARIEKRSEDEESCSNNDYWEEYSQEDVVTLLQESIQTHDPSDLIEQLPDLISGQTAPKMLSFPTVTRSVSSPSSVLSMAA</sequence>
<protein>
    <recommendedName>
        <fullName evidence="6">RNA polymerase sigma factor 70 region 4 type 2 domain-containing protein</fullName>
    </recommendedName>
</protein>
<dbReference type="EMBL" id="MINN01000128">
    <property type="protein sequence ID" value="OIU68757.1"/>
    <property type="molecule type" value="Genomic_DNA"/>
</dbReference>
<evidence type="ECO:0000259" key="6">
    <source>
        <dbReference type="Pfam" id="PF08281"/>
    </source>
</evidence>
<dbReference type="InterPro" id="IPR013325">
    <property type="entry name" value="RNA_pol_sigma_r2"/>
</dbReference>
<accession>A0A1J6VU13</accession>
<dbReference type="GO" id="GO:0006352">
    <property type="term" value="P:DNA-templated transcription initiation"/>
    <property type="evidence" value="ECO:0007669"/>
    <property type="project" value="InterPro"/>
</dbReference>
<dbReference type="SUPFAM" id="SSF88946">
    <property type="entry name" value="Sigma2 domain of RNA polymerase sigma factors"/>
    <property type="match status" value="1"/>
</dbReference>
<evidence type="ECO:0000256" key="5">
    <source>
        <dbReference type="ARBA" id="ARBA00023163"/>
    </source>
</evidence>
<name>A0A1J6VU13_9BACI</name>
<dbReference type="Proteomes" id="UP000182062">
    <property type="component" value="Unassembled WGS sequence"/>
</dbReference>
<dbReference type="InterPro" id="IPR036388">
    <property type="entry name" value="WH-like_DNA-bd_sf"/>
</dbReference>
<dbReference type="GO" id="GO:0003677">
    <property type="term" value="F:DNA binding"/>
    <property type="evidence" value="ECO:0007669"/>
    <property type="project" value="UniProtKB-KW"/>
</dbReference>
<dbReference type="PANTHER" id="PTHR43133:SF8">
    <property type="entry name" value="RNA POLYMERASE SIGMA FACTOR HI_1459-RELATED"/>
    <property type="match status" value="1"/>
</dbReference>
<dbReference type="RefSeq" id="WP_071620181.1">
    <property type="nucleotide sequence ID" value="NZ_MINN01000128.1"/>
</dbReference>
<evidence type="ECO:0000256" key="4">
    <source>
        <dbReference type="ARBA" id="ARBA00023125"/>
    </source>
</evidence>